<sequence length="76" mass="8720">MQAPNYNNEFIKNDQDFPALTPTSNQNPQMIGNTFSIDKDDAKKPANLQRGIQAHQNGKILFLYVKKETRINQKEV</sequence>
<dbReference type="Proteomes" id="UP000887578">
    <property type="component" value="Unplaced"/>
</dbReference>
<evidence type="ECO:0000313" key="3">
    <source>
        <dbReference type="WBParaSite" id="PDA_v2.g21076.t1"/>
    </source>
</evidence>
<dbReference type="WBParaSite" id="PDA_v2.g21076.t1">
    <property type="protein sequence ID" value="PDA_v2.g21076.t1"/>
    <property type="gene ID" value="PDA_v2.g21076"/>
</dbReference>
<evidence type="ECO:0000256" key="1">
    <source>
        <dbReference type="SAM" id="MobiDB-lite"/>
    </source>
</evidence>
<feature type="compositionally biased region" description="Polar residues" evidence="1">
    <location>
        <begin position="1"/>
        <end position="10"/>
    </location>
</feature>
<reference evidence="3" key="1">
    <citation type="submission" date="2022-11" db="UniProtKB">
        <authorList>
            <consortium name="WormBaseParasite"/>
        </authorList>
    </citation>
    <scope>IDENTIFICATION</scope>
</reference>
<evidence type="ECO:0000313" key="2">
    <source>
        <dbReference type="Proteomes" id="UP000887578"/>
    </source>
</evidence>
<protein>
    <submittedName>
        <fullName evidence="3">Uncharacterized protein</fullName>
    </submittedName>
</protein>
<dbReference type="AlphaFoldDB" id="A0A914Q1S3"/>
<accession>A0A914Q1S3</accession>
<organism evidence="2 3">
    <name type="scientific">Panagrolaimus davidi</name>
    <dbReference type="NCBI Taxonomy" id="227884"/>
    <lineage>
        <taxon>Eukaryota</taxon>
        <taxon>Metazoa</taxon>
        <taxon>Ecdysozoa</taxon>
        <taxon>Nematoda</taxon>
        <taxon>Chromadorea</taxon>
        <taxon>Rhabditida</taxon>
        <taxon>Tylenchina</taxon>
        <taxon>Panagrolaimomorpha</taxon>
        <taxon>Panagrolaimoidea</taxon>
        <taxon>Panagrolaimidae</taxon>
        <taxon>Panagrolaimus</taxon>
    </lineage>
</organism>
<feature type="region of interest" description="Disordered" evidence="1">
    <location>
        <begin position="1"/>
        <end position="27"/>
    </location>
</feature>
<name>A0A914Q1S3_9BILA</name>
<keyword evidence="2" id="KW-1185">Reference proteome</keyword>
<proteinExistence type="predicted"/>